<proteinExistence type="predicted"/>
<keyword evidence="4 5" id="KW-0175">Coiled coil</keyword>
<feature type="compositionally biased region" description="Low complexity" evidence="6">
    <location>
        <begin position="1275"/>
        <end position="1284"/>
    </location>
</feature>
<evidence type="ECO:0000256" key="4">
    <source>
        <dbReference type="ARBA" id="ARBA00023054"/>
    </source>
</evidence>
<dbReference type="Gene3D" id="1.10.287.1490">
    <property type="match status" value="1"/>
</dbReference>
<dbReference type="PANTHER" id="PTHR18902:SF25">
    <property type="entry name" value="GRIP AND COILED-COIL DOMAIN-CONTAINING PROTEIN 2"/>
    <property type="match status" value="1"/>
</dbReference>
<reference evidence="8" key="1">
    <citation type="submission" date="2021-12" db="EMBL/GenBank/DDBJ databases">
        <authorList>
            <person name="Martin H S."/>
        </authorList>
    </citation>
    <scope>NUCLEOTIDE SEQUENCE</scope>
</reference>
<feature type="compositionally biased region" description="Polar residues" evidence="6">
    <location>
        <begin position="759"/>
        <end position="774"/>
    </location>
</feature>
<feature type="region of interest" description="Disordered" evidence="6">
    <location>
        <begin position="1416"/>
        <end position="1437"/>
    </location>
</feature>
<organism evidence="8 9">
    <name type="scientific">Brenthis ino</name>
    <name type="common">lesser marbled fritillary</name>
    <dbReference type="NCBI Taxonomy" id="405034"/>
    <lineage>
        <taxon>Eukaryota</taxon>
        <taxon>Metazoa</taxon>
        <taxon>Ecdysozoa</taxon>
        <taxon>Arthropoda</taxon>
        <taxon>Hexapoda</taxon>
        <taxon>Insecta</taxon>
        <taxon>Pterygota</taxon>
        <taxon>Neoptera</taxon>
        <taxon>Endopterygota</taxon>
        <taxon>Lepidoptera</taxon>
        <taxon>Glossata</taxon>
        <taxon>Ditrysia</taxon>
        <taxon>Papilionoidea</taxon>
        <taxon>Nymphalidae</taxon>
        <taxon>Heliconiinae</taxon>
        <taxon>Argynnini</taxon>
        <taxon>Brenthis</taxon>
    </lineage>
</organism>
<dbReference type="Proteomes" id="UP000838878">
    <property type="component" value="Chromosome 3"/>
</dbReference>
<evidence type="ECO:0000313" key="9">
    <source>
        <dbReference type="Proteomes" id="UP000838878"/>
    </source>
</evidence>
<feature type="coiled-coil region" evidence="5">
    <location>
        <begin position="800"/>
        <end position="827"/>
    </location>
</feature>
<evidence type="ECO:0000256" key="2">
    <source>
        <dbReference type="ARBA" id="ARBA00022490"/>
    </source>
</evidence>
<evidence type="ECO:0000256" key="3">
    <source>
        <dbReference type="ARBA" id="ARBA00022553"/>
    </source>
</evidence>
<feature type="region of interest" description="Disordered" evidence="6">
    <location>
        <begin position="1262"/>
        <end position="1284"/>
    </location>
</feature>
<accession>A0A8J9VMG6</accession>
<evidence type="ECO:0000256" key="5">
    <source>
        <dbReference type="SAM" id="Coils"/>
    </source>
</evidence>
<feature type="domain" description="GRIP" evidence="7">
    <location>
        <begin position="1365"/>
        <end position="1415"/>
    </location>
</feature>
<gene>
    <name evidence="8" type="ORF">BINO364_LOCUS8625</name>
</gene>
<dbReference type="EMBL" id="OV170223">
    <property type="protein sequence ID" value="CAH0722710.1"/>
    <property type="molecule type" value="Genomic_DNA"/>
</dbReference>
<comment type="subcellular location">
    <subcellularLocation>
        <location evidence="1">Cytoplasm</location>
    </subcellularLocation>
</comment>
<evidence type="ECO:0000259" key="7">
    <source>
        <dbReference type="PROSITE" id="PS50913"/>
    </source>
</evidence>
<feature type="coiled-coil region" evidence="5">
    <location>
        <begin position="857"/>
        <end position="1222"/>
    </location>
</feature>
<feature type="coiled-coil region" evidence="5">
    <location>
        <begin position="302"/>
        <end position="758"/>
    </location>
</feature>
<dbReference type="InterPro" id="IPR051841">
    <property type="entry name" value="MT-Golgi_org_protein"/>
</dbReference>
<evidence type="ECO:0000256" key="1">
    <source>
        <dbReference type="ARBA" id="ARBA00004496"/>
    </source>
</evidence>
<evidence type="ECO:0000313" key="8">
    <source>
        <dbReference type="EMBL" id="CAH0722710.1"/>
    </source>
</evidence>
<dbReference type="PANTHER" id="PTHR18902">
    <property type="entry name" value="NUCLEAR MITOTIC APPARATUS PROTEIN 1-RELATED"/>
    <property type="match status" value="1"/>
</dbReference>
<name>A0A8J9VMG6_9NEOP</name>
<dbReference type="PROSITE" id="PS50913">
    <property type="entry name" value="GRIP"/>
    <property type="match status" value="1"/>
</dbReference>
<feature type="coiled-coil region" evidence="5">
    <location>
        <begin position="129"/>
        <end position="262"/>
    </location>
</feature>
<feature type="region of interest" description="Disordered" evidence="6">
    <location>
        <begin position="759"/>
        <end position="779"/>
    </location>
</feature>
<feature type="coiled-coil region" evidence="5">
    <location>
        <begin position="31"/>
        <end position="86"/>
    </location>
</feature>
<dbReference type="Pfam" id="PF01465">
    <property type="entry name" value="GRIP"/>
    <property type="match status" value="1"/>
</dbReference>
<protein>
    <recommendedName>
        <fullName evidence="7">GRIP domain-containing protein</fullName>
    </recommendedName>
</protein>
<feature type="non-terminal residue" evidence="8">
    <location>
        <position position="1437"/>
    </location>
</feature>
<dbReference type="GO" id="GO:0005794">
    <property type="term" value="C:Golgi apparatus"/>
    <property type="evidence" value="ECO:0007669"/>
    <property type="project" value="TreeGrafter"/>
</dbReference>
<sequence length="1437" mass="164851">MDNRIEVKTQDSAAKKIVLDDLSKEELIAKCKGLLTIAQKAKQAKSELQNEVANYKSLLEICESQKNAKEENVQTLQELVDSLTEQKLTFITEIDATQSKLKALANKCHYYVEEITKQKSELLQKDQSLTNVSQKLSDLDSEITSLKRQNNRLLEENEQLITQLTELEAKTEEFNNIGLQQREQLKTLEEKVLRDESYQAEVEQLNKRIEELETNLKSAAPADSNTQLQDYAIKIEELTKLFESEKSKKERANIKLRSYKDKILKCANCINQLKNSRFILTKTVKEYSENIPKWQNEIIKASKVLEGQMKELNKENNDLRTKLQQKQKELLDLSSTQSDSNYLKCQINELKENAKVLNSKIFDLQEELSESNKTNVTLIDEIANLRGKETESQLLKEKNDQNAILKEKINQLQAQLDIVTVNSTKFEETIANLTQENSKLKNMLQSKKDNDEVQERTNLLIKALESEKATLVKEKQNAKDNILDLENKNKSLNDLISKMREELHNMNNHIACIEKENEVMKDNYNLEKDEIIKELKREEMLSKEQYDKLKKEYDNIQDLNSLLQEEVETLKLSLEQPKDDTYNLSDLNVSLQADVAKLETKLAAYKQENASLLLEVKESRGKIKDFDNMVVEYEDMKSKLACYKNENGELLNEMKEINEVLKERGETISKLQKAISEMERLIEILEKDRDAIKDERDSLLNEIDNLRGDLKNAEQNNCKNNAAVKTITIEKDTALNLLEEKDAIILGLKEELEKLRQSSTVELPNDDMSTSTISRAEDHSRMKDLDETFEDKYTKLRMFALKLKKKLNETTTQLQSSEQEQMKLKKLLADSNLDNKQKIINTDGLNNNEDETNKSNITDLEAKVRNLTADLEKSTIATAKIAELEANILEKNQQLTAEKEAHKVTKGQLEKALRDVKKKNVLSLEMEDYERSMKELTTKMEENKKKIVQMESTIDTQEGTITAMKTQIKLLEEQIKTEETQNRLLKEELQQAIEDGKEKENMVNAKKDIITKLMHDLEDEKRKNEEAELEMTSVLSEKERIIMNFGEEKVELNSKMKKLEFKCAELNEKLRITNIELADLKTEYTSYKVRAQAVLRQNQTVDHSQEEQLKEEAAALKAQVETLTQKLNTVEQQCSDMNAEVEAGRKRLAEASAETSRAQQRTARLQADLARLSHQLDSERSQQKIQISTLTQCYKTQISELETRLHKETESLNKQLALLQENIKAGKRIVDSSREKYTLPVIPREEGSDNEMDINVSLIPREEGEGSEAAPSPPLSKSLLSSGGRRSPIPLERLLEEGVPDNDFLDSSSLSLTSEQEIADLRRKVQAQQQRVKHVTVLLAESERECARLGQLSELLKGELRRVRAAPHAHNTEYMKNVTLKFLTLPPGDERSRLVPVLQKILTLSSDETHKIQAIAKGQDPNPGKGWGSYLPWPGGK</sequence>
<dbReference type="InterPro" id="IPR000237">
    <property type="entry name" value="GRIP_dom"/>
</dbReference>
<keyword evidence="2" id="KW-0963">Cytoplasm</keyword>
<keyword evidence="3" id="KW-0597">Phosphoprotein</keyword>
<keyword evidence="9" id="KW-1185">Reference proteome</keyword>
<dbReference type="SMART" id="SM00755">
    <property type="entry name" value="Grip"/>
    <property type="match status" value="1"/>
</dbReference>
<evidence type="ECO:0000256" key="6">
    <source>
        <dbReference type="SAM" id="MobiDB-lite"/>
    </source>
</evidence>
<dbReference type="OrthoDB" id="1926336at2759"/>